<feature type="binding site" evidence="7">
    <location>
        <position position="86"/>
    </location>
    <ligand>
        <name>GTP</name>
        <dbReference type="ChEBI" id="CHEBI:37565"/>
    </ligand>
</feature>
<dbReference type="GO" id="GO:0031683">
    <property type="term" value="F:G-protein beta/gamma-subunit complex binding"/>
    <property type="evidence" value="ECO:0007669"/>
    <property type="project" value="InterPro"/>
</dbReference>
<dbReference type="PANTHER" id="PTHR10218:SF65">
    <property type="entry name" value="GUANINE NUCLEOTIDE-BINDING PROTEIN G(Z) SUBUNIT ALPHA"/>
    <property type="match status" value="1"/>
</dbReference>
<keyword evidence="4" id="KW-0460">Magnesium</keyword>
<feature type="non-terminal residue" evidence="8">
    <location>
        <position position="1"/>
    </location>
</feature>
<comment type="caution">
    <text evidence="8">The sequence shown here is derived from an EMBL/GenBank/DDBJ whole genome shotgun (WGS) entry which is preliminary data.</text>
</comment>
<dbReference type="EMBL" id="JAHHUM010002266">
    <property type="protein sequence ID" value="KAK5605450.1"/>
    <property type="molecule type" value="Genomic_DNA"/>
</dbReference>
<dbReference type="GO" id="GO:0007188">
    <property type="term" value="P:adenylate cyclase-modulating G protein-coupled receptor signaling pathway"/>
    <property type="evidence" value="ECO:0007669"/>
    <property type="project" value="InterPro"/>
</dbReference>
<keyword evidence="6" id="KW-0807">Transducer</keyword>
<proteinExistence type="inferred from homology"/>
<dbReference type="GO" id="GO:0005525">
    <property type="term" value="F:GTP binding"/>
    <property type="evidence" value="ECO:0007669"/>
    <property type="project" value="UniProtKB-KW"/>
</dbReference>
<dbReference type="PROSITE" id="PS51882">
    <property type="entry name" value="G_ALPHA"/>
    <property type="match status" value="1"/>
</dbReference>
<keyword evidence="3 7" id="KW-0547">Nucleotide-binding</keyword>
<dbReference type="GO" id="GO:0005737">
    <property type="term" value="C:cytoplasm"/>
    <property type="evidence" value="ECO:0007669"/>
    <property type="project" value="TreeGrafter"/>
</dbReference>
<evidence type="ECO:0000313" key="9">
    <source>
        <dbReference type="Proteomes" id="UP001311232"/>
    </source>
</evidence>
<evidence type="ECO:0000256" key="3">
    <source>
        <dbReference type="ARBA" id="ARBA00022741"/>
    </source>
</evidence>
<dbReference type="SMART" id="SM00275">
    <property type="entry name" value="G_alpha"/>
    <property type="match status" value="1"/>
</dbReference>
<dbReference type="PANTHER" id="PTHR10218">
    <property type="entry name" value="GTP-BINDING PROTEIN ALPHA SUBUNIT"/>
    <property type="match status" value="1"/>
</dbReference>
<dbReference type="GO" id="GO:0003924">
    <property type="term" value="F:GTPase activity"/>
    <property type="evidence" value="ECO:0007669"/>
    <property type="project" value="InterPro"/>
</dbReference>
<dbReference type="Proteomes" id="UP001311232">
    <property type="component" value="Unassembled WGS sequence"/>
</dbReference>
<dbReference type="PRINTS" id="PR00441">
    <property type="entry name" value="GPROTEINAI"/>
</dbReference>
<accession>A0AAV9RAN2</accession>
<dbReference type="InterPro" id="IPR001019">
    <property type="entry name" value="Gprotein_alpha_su"/>
</dbReference>
<name>A0AAV9RAN2_9TELE</name>
<evidence type="ECO:0000256" key="7">
    <source>
        <dbReference type="PIRSR" id="PIRSR601019-1"/>
    </source>
</evidence>
<dbReference type="FunFam" id="3.40.50.300:FF:002307">
    <property type="entry name" value="Guanine nucleotide-binding protein G(k) subunit alpha"/>
    <property type="match status" value="1"/>
</dbReference>
<dbReference type="SUPFAM" id="SSF52540">
    <property type="entry name" value="P-loop containing nucleoside triphosphate hydrolases"/>
    <property type="match status" value="1"/>
</dbReference>
<reference evidence="8 9" key="1">
    <citation type="submission" date="2021-06" db="EMBL/GenBank/DDBJ databases">
        <authorList>
            <person name="Palmer J.M."/>
        </authorList>
    </citation>
    <scope>NUCLEOTIDE SEQUENCE [LARGE SCALE GENOMIC DNA]</scope>
    <source>
        <strain evidence="8 9">MEX-2019</strain>
        <tissue evidence="8">Muscle</tissue>
    </source>
</reference>
<dbReference type="GO" id="GO:0001664">
    <property type="term" value="F:G protein-coupled receptor binding"/>
    <property type="evidence" value="ECO:0007669"/>
    <property type="project" value="TreeGrafter"/>
</dbReference>
<dbReference type="Pfam" id="PF00503">
    <property type="entry name" value="G-alpha"/>
    <property type="match status" value="1"/>
</dbReference>
<dbReference type="InterPro" id="IPR001408">
    <property type="entry name" value="Gprotein_alpha_I"/>
</dbReference>
<protein>
    <recommendedName>
        <fullName evidence="10">Guanine nucleotide-binding protein G(Z) subunit alpha</fullName>
    </recommendedName>
</protein>
<keyword evidence="5 7" id="KW-0342">GTP-binding</keyword>
<keyword evidence="9" id="KW-1185">Reference proteome</keyword>
<evidence type="ECO:0000256" key="4">
    <source>
        <dbReference type="ARBA" id="ARBA00022842"/>
    </source>
</evidence>
<evidence type="ECO:0000256" key="6">
    <source>
        <dbReference type="ARBA" id="ARBA00023224"/>
    </source>
</evidence>
<sequence length="114" mass="13315">SRMAESLRLFDSICNNNWFTNTSLILFLNKKDLLAEKIKRIPLTVCFPDYKGQNTYEEAAVYVQRQFEDLNRNKETKEIYSHFTCATDTSNIQFVFDAVTDVIIQNNLKYIGLC</sequence>
<evidence type="ECO:0000256" key="1">
    <source>
        <dbReference type="ARBA" id="ARBA00006628"/>
    </source>
</evidence>
<feature type="binding site" evidence="7">
    <location>
        <begin position="29"/>
        <end position="32"/>
    </location>
    <ligand>
        <name>GTP</name>
        <dbReference type="ChEBI" id="CHEBI:37565"/>
    </ligand>
</feature>
<evidence type="ECO:0000256" key="2">
    <source>
        <dbReference type="ARBA" id="ARBA00022723"/>
    </source>
</evidence>
<evidence type="ECO:0000313" key="8">
    <source>
        <dbReference type="EMBL" id="KAK5605450.1"/>
    </source>
</evidence>
<dbReference type="AlphaFoldDB" id="A0AAV9RAN2"/>
<evidence type="ECO:0000256" key="5">
    <source>
        <dbReference type="ARBA" id="ARBA00023134"/>
    </source>
</evidence>
<evidence type="ECO:0008006" key="10">
    <source>
        <dbReference type="Google" id="ProtNLM"/>
    </source>
</evidence>
<dbReference type="GO" id="GO:0046872">
    <property type="term" value="F:metal ion binding"/>
    <property type="evidence" value="ECO:0007669"/>
    <property type="project" value="UniProtKB-KW"/>
</dbReference>
<dbReference type="Gene3D" id="3.40.50.300">
    <property type="entry name" value="P-loop containing nucleotide triphosphate hydrolases"/>
    <property type="match status" value="1"/>
</dbReference>
<keyword evidence="2" id="KW-0479">Metal-binding</keyword>
<organism evidence="8 9">
    <name type="scientific">Crenichthys baileyi</name>
    <name type="common">White River springfish</name>
    <dbReference type="NCBI Taxonomy" id="28760"/>
    <lineage>
        <taxon>Eukaryota</taxon>
        <taxon>Metazoa</taxon>
        <taxon>Chordata</taxon>
        <taxon>Craniata</taxon>
        <taxon>Vertebrata</taxon>
        <taxon>Euteleostomi</taxon>
        <taxon>Actinopterygii</taxon>
        <taxon>Neopterygii</taxon>
        <taxon>Teleostei</taxon>
        <taxon>Neoteleostei</taxon>
        <taxon>Acanthomorphata</taxon>
        <taxon>Ovalentaria</taxon>
        <taxon>Atherinomorphae</taxon>
        <taxon>Cyprinodontiformes</taxon>
        <taxon>Goodeidae</taxon>
        <taxon>Crenichthys</taxon>
    </lineage>
</organism>
<dbReference type="InterPro" id="IPR027417">
    <property type="entry name" value="P-loop_NTPase"/>
</dbReference>
<dbReference type="GO" id="GO:0005834">
    <property type="term" value="C:heterotrimeric G-protein complex"/>
    <property type="evidence" value="ECO:0007669"/>
    <property type="project" value="TreeGrafter"/>
</dbReference>
<comment type="similarity">
    <text evidence="1">Belongs to the G-alpha family. G(i/o/t/z) subfamily.</text>
</comment>
<gene>
    <name evidence="8" type="ORF">CRENBAI_012925</name>
</gene>